<dbReference type="EMBL" id="VBOY01000052">
    <property type="protein sequence ID" value="TMQ66864.1"/>
    <property type="molecule type" value="Genomic_DNA"/>
</dbReference>
<evidence type="ECO:0000313" key="6">
    <source>
        <dbReference type="EMBL" id="TMQ66864.1"/>
    </source>
</evidence>
<dbReference type="Gene3D" id="1.10.357.10">
    <property type="entry name" value="Tetracycline Repressor, domain 2"/>
    <property type="match status" value="1"/>
</dbReference>
<sequence length="206" mass="23083">MRALELSRRERKKDETRERIAAVAMRLFLQRGFERTTIDQIAEAADVAKGTFFNYFPRKEALLAALADQRLSEMERFAESLLQSRRPVRRKLLDLVARAGAIHIQHRDLSRLLLAEMLAKPMGPMHQVHVRAQAIMRRLVDQGQAAGELRGDVDPDRAASVLRGVAFGTVLFWLCCAPGAFVLEDEIRKRLSLVLDGLAAPAGKAS</sequence>
<dbReference type="PANTHER" id="PTHR30055:SF234">
    <property type="entry name" value="HTH-TYPE TRANSCRIPTIONAL REGULATOR BETI"/>
    <property type="match status" value="1"/>
</dbReference>
<dbReference type="GO" id="GO:0003700">
    <property type="term" value="F:DNA-binding transcription factor activity"/>
    <property type="evidence" value="ECO:0007669"/>
    <property type="project" value="TreeGrafter"/>
</dbReference>
<dbReference type="InterPro" id="IPR009057">
    <property type="entry name" value="Homeodomain-like_sf"/>
</dbReference>
<dbReference type="PROSITE" id="PS50977">
    <property type="entry name" value="HTH_TETR_2"/>
    <property type="match status" value="1"/>
</dbReference>
<dbReference type="PRINTS" id="PR00455">
    <property type="entry name" value="HTHTETR"/>
</dbReference>
<dbReference type="GO" id="GO:0000976">
    <property type="term" value="F:transcription cis-regulatory region binding"/>
    <property type="evidence" value="ECO:0007669"/>
    <property type="project" value="TreeGrafter"/>
</dbReference>
<dbReference type="SUPFAM" id="SSF46689">
    <property type="entry name" value="Homeodomain-like"/>
    <property type="match status" value="1"/>
</dbReference>
<dbReference type="InterPro" id="IPR001647">
    <property type="entry name" value="HTH_TetR"/>
</dbReference>
<reference evidence="6 7" key="1">
    <citation type="journal article" date="2019" name="Nat. Microbiol.">
        <title>Mediterranean grassland soil C-N compound turnover is dependent on rainfall and depth, and is mediated by genomically divergent microorganisms.</title>
        <authorList>
            <person name="Diamond S."/>
            <person name="Andeer P.F."/>
            <person name="Li Z."/>
            <person name="Crits-Christoph A."/>
            <person name="Burstein D."/>
            <person name="Anantharaman K."/>
            <person name="Lane K.R."/>
            <person name="Thomas B.C."/>
            <person name="Pan C."/>
            <person name="Northen T.R."/>
            <person name="Banfield J.F."/>
        </authorList>
    </citation>
    <scope>NUCLEOTIDE SEQUENCE [LARGE SCALE GENOMIC DNA]</scope>
    <source>
        <strain evidence="6">WS_8</strain>
    </source>
</reference>
<dbReference type="Proteomes" id="UP000316609">
    <property type="component" value="Unassembled WGS sequence"/>
</dbReference>
<comment type="caution">
    <text evidence="6">The sequence shown here is derived from an EMBL/GenBank/DDBJ whole genome shotgun (WGS) entry which is preliminary data.</text>
</comment>
<protein>
    <submittedName>
        <fullName evidence="6">TetR family transcriptional regulator</fullName>
    </submittedName>
</protein>
<evidence type="ECO:0000259" key="5">
    <source>
        <dbReference type="PROSITE" id="PS50977"/>
    </source>
</evidence>
<evidence type="ECO:0000256" key="4">
    <source>
        <dbReference type="PROSITE-ProRule" id="PRU00335"/>
    </source>
</evidence>
<evidence type="ECO:0000256" key="3">
    <source>
        <dbReference type="ARBA" id="ARBA00023163"/>
    </source>
</evidence>
<accession>A0A538TTD5</accession>
<dbReference type="SUPFAM" id="SSF48498">
    <property type="entry name" value="Tetracyclin repressor-like, C-terminal domain"/>
    <property type="match status" value="1"/>
</dbReference>
<dbReference type="AlphaFoldDB" id="A0A538TTD5"/>
<name>A0A538TTD5_UNCEI</name>
<organism evidence="6 7">
    <name type="scientific">Eiseniibacteriota bacterium</name>
    <dbReference type="NCBI Taxonomy" id="2212470"/>
    <lineage>
        <taxon>Bacteria</taxon>
        <taxon>Candidatus Eiseniibacteriota</taxon>
    </lineage>
</organism>
<evidence type="ECO:0000313" key="7">
    <source>
        <dbReference type="Proteomes" id="UP000316609"/>
    </source>
</evidence>
<evidence type="ECO:0000256" key="2">
    <source>
        <dbReference type="ARBA" id="ARBA00023125"/>
    </source>
</evidence>
<dbReference type="InterPro" id="IPR050109">
    <property type="entry name" value="HTH-type_TetR-like_transc_reg"/>
</dbReference>
<dbReference type="Pfam" id="PF00440">
    <property type="entry name" value="TetR_N"/>
    <property type="match status" value="1"/>
</dbReference>
<evidence type="ECO:0000256" key="1">
    <source>
        <dbReference type="ARBA" id="ARBA00023015"/>
    </source>
</evidence>
<dbReference type="PANTHER" id="PTHR30055">
    <property type="entry name" value="HTH-TYPE TRANSCRIPTIONAL REGULATOR RUTR"/>
    <property type="match status" value="1"/>
</dbReference>
<gene>
    <name evidence="6" type="ORF">E6K78_05900</name>
</gene>
<feature type="DNA-binding region" description="H-T-H motif" evidence="4">
    <location>
        <begin position="37"/>
        <end position="56"/>
    </location>
</feature>
<dbReference type="InterPro" id="IPR036271">
    <property type="entry name" value="Tet_transcr_reg_TetR-rel_C_sf"/>
</dbReference>
<proteinExistence type="predicted"/>
<feature type="domain" description="HTH tetR-type" evidence="5">
    <location>
        <begin position="14"/>
        <end position="74"/>
    </location>
</feature>
<keyword evidence="2 4" id="KW-0238">DNA-binding</keyword>
<keyword evidence="1" id="KW-0805">Transcription regulation</keyword>
<keyword evidence="3" id="KW-0804">Transcription</keyword>